<dbReference type="PANTHER" id="PTHR31625">
    <property type="match status" value="1"/>
</dbReference>
<evidence type="ECO:0000313" key="3">
    <source>
        <dbReference type="EMBL" id="PIA63184.1"/>
    </source>
</evidence>
<evidence type="ECO:0000256" key="2">
    <source>
        <dbReference type="ARBA" id="ARBA00023315"/>
    </source>
</evidence>
<keyword evidence="1" id="KW-0808">Transferase</keyword>
<organism evidence="3 4">
    <name type="scientific">Aquilegia coerulea</name>
    <name type="common">Rocky mountain columbine</name>
    <dbReference type="NCBI Taxonomy" id="218851"/>
    <lineage>
        <taxon>Eukaryota</taxon>
        <taxon>Viridiplantae</taxon>
        <taxon>Streptophyta</taxon>
        <taxon>Embryophyta</taxon>
        <taxon>Tracheophyta</taxon>
        <taxon>Spermatophyta</taxon>
        <taxon>Magnoliopsida</taxon>
        <taxon>Ranunculales</taxon>
        <taxon>Ranunculaceae</taxon>
        <taxon>Thalictroideae</taxon>
        <taxon>Aquilegia</taxon>
    </lineage>
</organism>
<proteinExistence type="predicted"/>
<dbReference type="STRING" id="218851.A0A2G5F5C5"/>
<dbReference type="Proteomes" id="UP000230069">
    <property type="component" value="Unassembled WGS sequence"/>
</dbReference>
<evidence type="ECO:0000256" key="1">
    <source>
        <dbReference type="ARBA" id="ARBA00022679"/>
    </source>
</evidence>
<accession>A0A2G5F5C5</accession>
<dbReference type="Gene3D" id="3.30.559.10">
    <property type="entry name" value="Chloramphenicol acetyltransferase-like domain"/>
    <property type="match status" value="2"/>
</dbReference>
<keyword evidence="4" id="KW-1185">Reference proteome</keyword>
<evidence type="ECO:0000313" key="4">
    <source>
        <dbReference type="Proteomes" id="UP000230069"/>
    </source>
</evidence>
<protein>
    <submittedName>
        <fullName evidence="3">Uncharacterized protein</fullName>
    </submittedName>
</protein>
<dbReference type="AlphaFoldDB" id="A0A2G5F5C5"/>
<gene>
    <name evidence="3" type="ORF">AQUCO_00200895v1</name>
</gene>
<dbReference type="EMBL" id="KZ305019">
    <property type="protein sequence ID" value="PIA63184.1"/>
    <property type="molecule type" value="Genomic_DNA"/>
</dbReference>
<dbReference type="OrthoDB" id="1862401at2759"/>
<keyword evidence="2" id="KW-0012">Acyltransferase</keyword>
<sequence length="433" mass="48716">MAPSHTVKVLELCKIAPPSGTTTQTTLPLTLFDLLWITCPSVEHLLFYEFPHSKTHFTHTVLPHIKHSLSLALQDFFPLCGNLKCSQESNTKPTLSYMEGDSISLTIAESRQDFNYLVSNHVREAHNFHPLVPQLVASDTMTTVLAVQVTLFPKHGICIGFIVHHGIADGNTALQFMRSWSSRCRLKEDSSVMTLSPFYDRSVIKDPEGLEDIYLNDLRTFKGFHKILKTPDITMNGVDMVRTTFILSQTHIKWLNEWLLHLVNEKNVQQFYTSTYVLICAYVIVCLVKARRMYDETKKTIQIVFPTGCRTRLNYPIPATYFGNLIGICTTSAMKCDMIKGEYGFLVACEGIGRAIGDLENGVMQGAEKWVKNNLLSDVSNERVMVAGTLKLSFYEIDFGWGRPIKSEIISLEKKGAFSLAESRDGDGGVKLD</sequence>
<dbReference type="FunCoup" id="A0A2G5F5C5">
    <property type="interactions" value="14"/>
</dbReference>
<dbReference type="InterPro" id="IPR051504">
    <property type="entry name" value="Plant_metabolite_acyltrans"/>
</dbReference>
<dbReference type="Pfam" id="PF02458">
    <property type="entry name" value="Transferase"/>
    <property type="match status" value="1"/>
</dbReference>
<name>A0A2G5F5C5_AQUCA</name>
<dbReference type="GO" id="GO:0016747">
    <property type="term" value="F:acyltransferase activity, transferring groups other than amino-acyl groups"/>
    <property type="evidence" value="ECO:0007669"/>
    <property type="project" value="UniProtKB-ARBA"/>
</dbReference>
<dbReference type="InParanoid" id="A0A2G5F5C5"/>
<reference evidence="3 4" key="1">
    <citation type="submission" date="2017-09" db="EMBL/GenBank/DDBJ databases">
        <title>WGS assembly of Aquilegia coerulea Goldsmith.</title>
        <authorList>
            <person name="Hodges S."/>
            <person name="Kramer E."/>
            <person name="Nordborg M."/>
            <person name="Tomkins J."/>
            <person name="Borevitz J."/>
            <person name="Derieg N."/>
            <person name="Yan J."/>
            <person name="Mihaltcheva S."/>
            <person name="Hayes R.D."/>
            <person name="Rokhsar D."/>
        </authorList>
    </citation>
    <scope>NUCLEOTIDE SEQUENCE [LARGE SCALE GENOMIC DNA]</scope>
    <source>
        <strain evidence="4">cv. Goldsmith</strain>
    </source>
</reference>
<dbReference type="InterPro" id="IPR023213">
    <property type="entry name" value="CAT-like_dom_sf"/>
</dbReference>